<name>A0A9Q1ZEY8_CLOBO</name>
<gene>
    <name evidence="3" type="ORF">ADU74_03655</name>
</gene>
<organism evidence="3 4">
    <name type="scientific">Clostridium botulinum</name>
    <dbReference type="NCBI Taxonomy" id="1491"/>
    <lineage>
        <taxon>Bacteria</taxon>
        <taxon>Bacillati</taxon>
        <taxon>Bacillota</taxon>
        <taxon>Clostridia</taxon>
        <taxon>Eubacteriales</taxon>
        <taxon>Clostridiaceae</taxon>
        <taxon>Clostridium</taxon>
    </lineage>
</organism>
<dbReference type="EMBL" id="LGVR01000014">
    <property type="protein sequence ID" value="KOA89584.1"/>
    <property type="molecule type" value="Genomic_DNA"/>
</dbReference>
<dbReference type="InterPro" id="IPR043504">
    <property type="entry name" value="Peptidase_S1_PA_chymotrypsin"/>
</dbReference>
<dbReference type="SUPFAM" id="SSF50494">
    <property type="entry name" value="Trypsin-like serine proteases"/>
    <property type="match status" value="1"/>
</dbReference>
<dbReference type="Proteomes" id="UP000037540">
    <property type="component" value="Unassembled WGS sequence"/>
</dbReference>
<sequence length="311" mass="33473">MSCEYCIDNIIKLICNNEYNFFLNKANVIGIGLGYKIKGGFCTCKKCIKVFVSTKIHKAQLQTKDLIPIMYKGIITDVNEVGYFKFQLLNTKVRPTIGGYSIGPNVPEYCSNIGSIGCLVKDSHSSYLLSSCHVLSALNKLTPGTGVVQPSLYDSGTPADEVGKLARYISLKPEGTFSKPTNLVDAAIVRFDAHVEGLPNIAFIGSPKGIDNAALNDGVFKAGRTSDETSGHVTAINVTCEISFSKGTNVTKYLFKNQIMTTKMSSEGDSGAVLVKANKKIVGLLVGCTNSNTVYNSINDVLQALDINVVL</sequence>
<evidence type="ECO:0008006" key="5">
    <source>
        <dbReference type="Google" id="ProtNLM"/>
    </source>
</evidence>
<accession>A0A9Q1ZEY8</accession>
<dbReference type="Pfam" id="PF25608">
    <property type="entry name" value="NAL1_N"/>
    <property type="match status" value="1"/>
</dbReference>
<feature type="domain" description="Nal1 N-terminal" evidence="2">
    <location>
        <begin position="27"/>
        <end position="73"/>
    </location>
</feature>
<comment type="caution">
    <text evidence="3">The sequence shown here is derived from an EMBL/GenBank/DDBJ whole genome shotgun (WGS) entry which is preliminary data.</text>
</comment>
<protein>
    <recommendedName>
        <fullName evidence="5">Peptidase S1 domain-containing protein</fullName>
    </recommendedName>
</protein>
<dbReference type="Pfam" id="PF00089">
    <property type="entry name" value="Trypsin"/>
    <property type="match status" value="1"/>
</dbReference>
<dbReference type="GO" id="GO:0006508">
    <property type="term" value="P:proteolysis"/>
    <property type="evidence" value="ECO:0007669"/>
    <property type="project" value="InterPro"/>
</dbReference>
<dbReference type="OrthoDB" id="104542at2"/>
<evidence type="ECO:0000259" key="1">
    <source>
        <dbReference type="Pfam" id="PF00089"/>
    </source>
</evidence>
<reference evidence="3 4" key="1">
    <citation type="submission" date="2015-07" db="EMBL/GenBank/DDBJ databases">
        <title>Draft genome sequences of 17 French Clostridium botulinum group III.</title>
        <authorList>
            <person name="Woudstra C."/>
            <person name="Le Marechal C."/>
            <person name="Souillard R."/>
            <person name="Bayon-Auboyer M.-H."/>
            <person name="Dessouter D."/>
            <person name="Fach P."/>
        </authorList>
    </citation>
    <scope>NUCLEOTIDE SEQUENCE [LARGE SCALE GENOMIC DNA]</scope>
    <source>
        <strain evidence="3 4">12LNRI-CD</strain>
    </source>
</reference>
<dbReference type="AlphaFoldDB" id="A0A9Q1ZEY8"/>
<proteinExistence type="predicted"/>
<feature type="domain" description="Peptidase S1" evidence="1">
    <location>
        <begin position="161"/>
        <end position="301"/>
    </location>
</feature>
<evidence type="ECO:0000313" key="3">
    <source>
        <dbReference type="EMBL" id="KOA89584.1"/>
    </source>
</evidence>
<dbReference type="InterPro" id="IPR057905">
    <property type="entry name" value="Nal1_N"/>
</dbReference>
<evidence type="ECO:0000259" key="2">
    <source>
        <dbReference type="Pfam" id="PF25608"/>
    </source>
</evidence>
<dbReference type="Gene3D" id="2.40.10.10">
    <property type="entry name" value="Trypsin-like serine proteases"/>
    <property type="match status" value="2"/>
</dbReference>
<evidence type="ECO:0000313" key="4">
    <source>
        <dbReference type="Proteomes" id="UP000037540"/>
    </source>
</evidence>
<dbReference type="InterPro" id="IPR009003">
    <property type="entry name" value="Peptidase_S1_PA"/>
</dbReference>
<dbReference type="InterPro" id="IPR001254">
    <property type="entry name" value="Trypsin_dom"/>
</dbReference>
<dbReference type="GO" id="GO:0004252">
    <property type="term" value="F:serine-type endopeptidase activity"/>
    <property type="evidence" value="ECO:0007669"/>
    <property type="project" value="InterPro"/>
</dbReference>